<protein>
    <submittedName>
        <fullName evidence="1">Uncharacterized protein</fullName>
    </submittedName>
</protein>
<organism evidence="1 2">
    <name type="scientific">Eretmocerus hayati</name>
    <dbReference type="NCBI Taxonomy" id="131215"/>
    <lineage>
        <taxon>Eukaryota</taxon>
        <taxon>Metazoa</taxon>
        <taxon>Ecdysozoa</taxon>
        <taxon>Arthropoda</taxon>
        <taxon>Hexapoda</taxon>
        <taxon>Insecta</taxon>
        <taxon>Pterygota</taxon>
        <taxon>Neoptera</taxon>
        <taxon>Endopterygota</taxon>
        <taxon>Hymenoptera</taxon>
        <taxon>Apocrita</taxon>
        <taxon>Proctotrupomorpha</taxon>
        <taxon>Chalcidoidea</taxon>
        <taxon>Aphelinidae</taxon>
        <taxon>Aphelininae</taxon>
        <taxon>Eretmocerus</taxon>
    </lineage>
</organism>
<accession>A0ACC2N4V4</accession>
<dbReference type="EMBL" id="CM056744">
    <property type="protein sequence ID" value="KAJ8666074.1"/>
    <property type="molecule type" value="Genomic_DNA"/>
</dbReference>
<evidence type="ECO:0000313" key="1">
    <source>
        <dbReference type="EMBL" id="KAJ8666074.1"/>
    </source>
</evidence>
<gene>
    <name evidence="1" type="ORF">QAD02_007736</name>
</gene>
<keyword evidence="2" id="KW-1185">Reference proteome</keyword>
<proteinExistence type="predicted"/>
<sequence length="472" mass="54332">MSAVINEMDTLLGSWGFEDLVSSFRENEIKDLDDLGDLISSPSDFAQVIPKIGFRLQITRKYNAYLQNVSDRKTQTEPSSRDSLHLSDTSGDNISNSPLVQSDDDNTLERSQPEENNEEVFIQSEAVDENSSSQSQHKVFIIETESPAKKAKFCRTKDFDIEKVLLDHPLGRCIIIQYQVFGYLEISHQNLLVQIISIELLRLYGKNLNDSDLELVAEKVHLYFPNEAVAIYFLAPVLKKDSINDTSVKSRGKLRDKYKNWITFINRHDNYEKCATTQQVIAVIANEDPASTELLEQAIEKKNKLMEEKDPTKMQELWDGTMILRAEDRKNNEFSNGTRICESWPKLKEEDSFDLLRRDFHNMYPNAGDCLVQLFNDVFQKIMPLFKANSSTPTERKLYHGLLKNKDSYSKLPEDQRTYMQIEILASILAPKNIKVDVTEINAKKKKFWKPTCTEARKGLVTHVKVIFLLLE</sequence>
<name>A0ACC2N4V4_9HYME</name>
<reference evidence="1" key="1">
    <citation type="submission" date="2023-04" db="EMBL/GenBank/DDBJ databases">
        <title>A chromosome-level genome assembly of the parasitoid wasp Eretmocerus hayati.</title>
        <authorList>
            <person name="Zhong Y."/>
            <person name="Liu S."/>
            <person name="Liu Y."/>
        </authorList>
    </citation>
    <scope>NUCLEOTIDE SEQUENCE</scope>
    <source>
        <strain evidence="1">ZJU_SS_LIU_2023</strain>
    </source>
</reference>
<comment type="caution">
    <text evidence="1">The sequence shown here is derived from an EMBL/GenBank/DDBJ whole genome shotgun (WGS) entry which is preliminary data.</text>
</comment>
<dbReference type="Proteomes" id="UP001239111">
    <property type="component" value="Chromosome 4"/>
</dbReference>
<evidence type="ECO:0000313" key="2">
    <source>
        <dbReference type="Proteomes" id="UP001239111"/>
    </source>
</evidence>